<name>A0A817BGI1_BRANA</name>
<keyword evidence="5" id="KW-0520">NAD</keyword>
<dbReference type="GO" id="GO:0016655">
    <property type="term" value="F:oxidoreductase activity, acting on NAD(P)H, quinone or similar compound as acceptor"/>
    <property type="evidence" value="ECO:0007669"/>
    <property type="project" value="InterPro"/>
</dbReference>
<dbReference type="GO" id="GO:0048038">
    <property type="term" value="F:quinone binding"/>
    <property type="evidence" value="ECO:0007669"/>
    <property type="project" value="UniProtKB-KW"/>
</dbReference>
<evidence type="ECO:0000256" key="3">
    <source>
        <dbReference type="ARBA" id="ARBA00022957"/>
    </source>
</evidence>
<keyword evidence="3" id="KW-0618">Plastoquinone</keyword>
<gene>
    <name evidence="7" type="ORF">DARMORV10_A10P15960.1</name>
</gene>
<evidence type="ECO:0000256" key="4">
    <source>
        <dbReference type="ARBA" id="ARBA00022967"/>
    </source>
</evidence>
<keyword evidence="4" id="KW-1278">Translocase</keyword>
<dbReference type="EMBL" id="HG994364">
    <property type="protein sequence ID" value="CAF2333439.1"/>
    <property type="molecule type" value="Genomic_DNA"/>
</dbReference>
<keyword evidence="6" id="KW-0472">Membrane</keyword>
<evidence type="ECO:0000256" key="6">
    <source>
        <dbReference type="ARBA" id="ARBA00023136"/>
    </source>
</evidence>
<evidence type="ECO:0000256" key="2">
    <source>
        <dbReference type="ARBA" id="ARBA00022857"/>
    </source>
</evidence>
<dbReference type="InterPro" id="IPR020874">
    <property type="entry name" value="NAD(P)H-quinone_OxRdtase_su_N"/>
</dbReference>
<evidence type="ECO:0000313" key="7">
    <source>
        <dbReference type="EMBL" id="CAF2333439.1"/>
    </source>
</evidence>
<reference evidence="7" key="1">
    <citation type="submission" date="2021-01" db="EMBL/GenBank/DDBJ databases">
        <authorList>
            <consortium name="Genoscope - CEA"/>
            <person name="William W."/>
        </authorList>
    </citation>
    <scope>NUCLEOTIDE SEQUENCE</scope>
</reference>
<dbReference type="PANTHER" id="PTHR35515">
    <property type="entry name" value="NAD(P)H-QUINONE OXIDOREDUCTASE SUBUNIT N, CHLOROPLASTIC"/>
    <property type="match status" value="1"/>
</dbReference>
<proteinExistence type="predicted"/>
<dbReference type="PANTHER" id="PTHR35515:SF1">
    <property type="entry name" value="NAD(P)H-QUINONE OXIDOREDUCTASE SUBUNIT N, CHLOROPLASTIC"/>
    <property type="match status" value="1"/>
</dbReference>
<dbReference type="GO" id="GO:0016020">
    <property type="term" value="C:membrane"/>
    <property type="evidence" value="ECO:0007669"/>
    <property type="project" value="InterPro"/>
</dbReference>
<protein>
    <submittedName>
        <fullName evidence="7">(rape) hypothetical protein</fullName>
    </submittedName>
</protein>
<keyword evidence="2" id="KW-0521">NADP</keyword>
<dbReference type="Proteomes" id="UP001295469">
    <property type="component" value="Chromosome A10"/>
</dbReference>
<organism evidence="7">
    <name type="scientific">Brassica napus</name>
    <name type="common">Rape</name>
    <dbReference type="NCBI Taxonomy" id="3708"/>
    <lineage>
        <taxon>Eukaryota</taxon>
        <taxon>Viridiplantae</taxon>
        <taxon>Streptophyta</taxon>
        <taxon>Embryophyta</taxon>
        <taxon>Tracheophyta</taxon>
        <taxon>Spermatophyta</taxon>
        <taxon>Magnoliopsida</taxon>
        <taxon>eudicotyledons</taxon>
        <taxon>Gunneridae</taxon>
        <taxon>Pentapetalae</taxon>
        <taxon>rosids</taxon>
        <taxon>malvids</taxon>
        <taxon>Brassicales</taxon>
        <taxon>Brassicaceae</taxon>
        <taxon>Brassiceae</taxon>
        <taxon>Brassica</taxon>
    </lineage>
</organism>
<accession>A0A817BGI1</accession>
<sequence>MGSRAVCIQRVAPPCFKALQVKKSKTVRLFSVNIIISRKRRSRGVRCSIADFIGGDLVKPDTGRWFEDVEKHKAIAIYTSSSIMLYLVNNSGPFQILTPIYRVAALYPS</sequence>
<keyword evidence="1" id="KW-0874">Quinone</keyword>
<evidence type="ECO:0000256" key="5">
    <source>
        <dbReference type="ARBA" id="ARBA00023027"/>
    </source>
</evidence>
<evidence type="ECO:0000256" key="1">
    <source>
        <dbReference type="ARBA" id="ARBA00022719"/>
    </source>
</evidence>
<dbReference type="AlphaFoldDB" id="A0A817BGI1"/>